<evidence type="ECO:0000313" key="2">
    <source>
        <dbReference type="EMBL" id="QWF70507.1"/>
    </source>
</evidence>
<keyword evidence="3" id="KW-1185">Reference proteome</keyword>
<dbReference type="InterPro" id="IPR011726">
    <property type="entry name" value="KdpF"/>
</dbReference>
<reference evidence="2" key="1">
    <citation type="submission" date="2021-04" db="EMBL/GenBank/DDBJ databases">
        <title>Draft genome sequence data of methanotrophic Methylovulum sp. strain S1L and Methylomonas sp. strain S2AM isolated from boreal lake water columns.</title>
        <authorList>
            <person name="Rissanen A.J."/>
            <person name="Mangayil R."/>
            <person name="Svenning M.M."/>
            <person name="Khanongnuch R."/>
        </authorList>
    </citation>
    <scope>NUCLEOTIDE SEQUENCE</scope>
    <source>
        <strain evidence="2">S2AM</strain>
    </source>
</reference>
<proteinExistence type="predicted"/>
<dbReference type="EMBL" id="CP073754">
    <property type="protein sequence ID" value="QWF70507.1"/>
    <property type="molecule type" value="Genomic_DNA"/>
</dbReference>
<dbReference type="Proteomes" id="UP000676649">
    <property type="component" value="Chromosome"/>
</dbReference>
<dbReference type="NCBIfam" id="TIGR02115">
    <property type="entry name" value="potass_kdpF"/>
    <property type="match status" value="1"/>
</dbReference>
<evidence type="ECO:0000256" key="1">
    <source>
        <dbReference type="SAM" id="Phobius"/>
    </source>
</evidence>
<keyword evidence="1" id="KW-1133">Transmembrane helix</keyword>
<dbReference type="KEGG" id="mpad:KEF85_14410"/>
<feature type="transmembrane region" description="Helical" evidence="1">
    <location>
        <begin position="6"/>
        <end position="24"/>
    </location>
</feature>
<dbReference type="Pfam" id="PF09604">
    <property type="entry name" value="Potass_KdpF"/>
    <property type="match status" value="1"/>
</dbReference>
<gene>
    <name evidence="2" type="primary">kdpF</name>
    <name evidence="2" type="ORF">KEF85_14410</name>
</gene>
<sequence>MTAEYTISLLVVMCLVVYLIVALINPEDFT</sequence>
<dbReference type="GO" id="GO:0008556">
    <property type="term" value="F:P-type potassium transmembrane transporter activity"/>
    <property type="evidence" value="ECO:0007669"/>
    <property type="project" value="InterPro"/>
</dbReference>
<protein>
    <submittedName>
        <fullName evidence="2">K(+)-transporting ATPase subunit F</fullName>
    </submittedName>
</protein>
<organism evidence="2 3">
    <name type="scientific">Methylomonas paludis</name>
    <dbReference type="NCBI Taxonomy" id="1173101"/>
    <lineage>
        <taxon>Bacteria</taxon>
        <taxon>Pseudomonadati</taxon>
        <taxon>Pseudomonadota</taxon>
        <taxon>Gammaproteobacteria</taxon>
        <taxon>Methylococcales</taxon>
        <taxon>Methylococcaceae</taxon>
        <taxon>Methylomonas</taxon>
    </lineage>
</organism>
<evidence type="ECO:0000313" key="3">
    <source>
        <dbReference type="Proteomes" id="UP000676649"/>
    </source>
</evidence>
<keyword evidence="1" id="KW-0472">Membrane</keyword>
<accession>A0A975MMF9</accession>
<keyword evidence="1" id="KW-0812">Transmembrane</keyword>
<name>A0A975MMF9_9GAMM</name>
<dbReference type="RefSeq" id="WP_215581750.1">
    <property type="nucleotide sequence ID" value="NZ_CP073754.1"/>
</dbReference>
<dbReference type="GO" id="GO:0005886">
    <property type="term" value="C:plasma membrane"/>
    <property type="evidence" value="ECO:0007669"/>
    <property type="project" value="InterPro"/>
</dbReference>
<dbReference type="AlphaFoldDB" id="A0A975MMF9"/>